<keyword evidence="2" id="KW-0812">Transmembrane</keyword>
<dbReference type="AlphaFoldDB" id="A0A812IEE3"/>
<feature type="transmembrane region" description="Helical" evidence="2">
    <location>
        <begin position="716"/>
        <end position="737"/>
    </location>
</feature>
<name>A0A812IEE3_9DINO</name>
<evidence type="ECO:0000256" key="1">
    <source>
        <dbReference type="SAM" id="MobiDB-lite"/>
    </source>
</evidence>
<proteinExistence type="predicted"/>
<dbReference type="Proteomes" id="UP000604046">
    <property type="component" value="Unassembled WGS sequence"/>
</dbReference>
<comment type="caution">
    <text evidence="3">The sequence shown here is derived from an EMBL/GenBank/DDBJ whole genome shotgun (WGS) entry which is preliminary data.</text>
</comment>
<feature type="compositionally biased region" description="Basic and acidic residues" evidence="1">
    <location>
        <begin position="76"/>
        <end position="85"/>
    </location>
</feature>
<accession>A0A812IEE3</accession>
<organism evidence="3 4">
    <name type="scientific">Symbiodinium natans</name>
    <dbReference type="NCBI Taxonomy" id="878477"/>
    <lineage>
        <taxon>Eukaryota</taxon>
        <taxon>Sar</taxon>
        <taxon>Alveolata</taxon>
        <taxon>Dinophyceae</taxon>
        <taxon>Suessiales</taxon>
        <taxon>Symbiodiniaceae</taxon>
        <taxon>Symbiodinium</taxon>
    </lineage>
</organism>
<feature type="region of interest" description="Disordered" evidence="1">
    <location>
        <begin position="76"/>
        <end position="120"/>
    </location>
</feature>
<sequence>MRIRGLIGATRAEASALSDALPFAAAARLLVACGPRSLRLRALREPRPGRQPIPPRPAANLDAEAVAERRREAACARTRQGELSRARQVLTSAELAPGDEATRAALTDPAKRPPQPREPIPAEVLQFQPLTPVRLTSAAVARSLRFGARAVGRTSRSLQTPSARTELRQQCEPLQKRRGPAAGGACSLWPFSTLSATRRWGAPQPCRDRHLLMRRPLTRSWTSLARKGRAACHCTEPARRTAFTQEPDLTDNQVVRVQQQGNSGSSRVTTKSNPWAGSSHCCGNAIEQDVEQQWSKDVALTDSSILVPGFRHHPVDQDSCRRATQEVIQDSPSGSCYAGFGKFDQDCISPGYVESLPHIDKCKKSALARTKAQRFNEIINGKLPTSMLHSTGRCDVVCTIAFEALELAVGLWTSTGDSEPATCGFVALGVPIGHTEFVRRTLAARLEEERRLLHELPELPDMQSAWLLLLYCASPRAQHALRTVPPLDSATYAAEHDRAIWATLHHLLAEQDASGREWTAARQIAFLPAACGGLGLASAEALRAAARSGWERRWWGQLGCALQRALASTLLGGCWRAPAQPTGDEGTPLGWVLELAEAEQPSRLPLRPIPKENRQRHLHTGFRRSLFQAYVLPAMQHGAAFLDDASVRRLEKQFIGVDVCLAGRQAPQARLRTSRRPRQTCLAVFVQLTRMVLTVVWQAAYFAMPRIVQRHGRSKFVASCVFLTFLCQMLSVLVLAVCIDQCYGISAKNTLHDFALPPQALMWSFSPPHGRLEGYCLEGNNIDLWNSGSSIVSVQPWNALVGRCDAVKLTNSRVVTILSWMDVQLGTVVYVTLAFAAQQIGASFMPTSATQGWARRWWGVLSVALQRAVASSVLGVVWTMPPLPGVPDDVPLGDVLDLAEAATPNRLPLQL</sequence>
<dbReference type="EMBL" id="CAJNDS010000224">
    <property type="protein sequence ID" value="CAE7030091.1"/>
    <property type="molecule type" value="Genomic_DNA"/>
</dbReference>
<evidence type="ECO:0000313" key="3">
    <source>
        <dbReference type="EMBL" id="CAE7030091.1"/>
    </source>
</evidence>
<keyword evidence="2" id="KW-0472">Membrane</keyword>
<feature type="region of interest" description="Disordered" evidence="1">
    <location>
        <begin position="42"/>
        <end position="63"/>
    </location>
</feature>
<keyword evidence="2" id="KW-1133">Transmembrane helix</keyword>
<feature type="transmembrane region" description="Helical" evidence="2">
    <location>
        <begin position="682"/>
        <end position="704"/>
    </location>
</feature>
<protein>
    <submittedName>
        <fullName evidence="3">Uncharacterized protein</fullName>
    </submittedName>
</protein>
<evidence type="ECO:0000313" key="4">
    <source>
        <dbReference type="Proteomes" id="UP000604046"/>
    </source>
</evidence>
<gene>
    <name evidence="3" type="ORF">SNAT2548_LOCUS3646</name>
</gene>
<keyword evidence="4" id="KW-1185">Reference proteome</keyword>
<evidence type="ECO:0000256" key="2">
    <source>
        <dbReference type="SAM" id="Phobius"/>
    </source>
</evidence>
<reference evidence="3" key="1">
    <citation type="submission" date="2021-02" db="EMBL/GenBank/DDBJ databases">
        <authorList>
            <person name="Dougan E. K."/>
            <person name="Rhodes N."/>
            <person name="Thang M."/>
            <person name="Chan C."/>
        </authorList>
    </citation>
    <scope>NUCLEOTIDE SEQUENCE</scope>
</reference>